<dbReference type="InterPro" id="IPR036894">
    <property type="entry name" value="YbaB-like_sf"/>
</dbReference>
<gene>
    <name evidence="1" type="ORF">SAMN05421505_109200</name>
</gene>
<keyword evidence="1" id="KW-0238">DNA-binding</keyword>
<proteinExistence type="predicted"/>
<dbReference type="STRING" id="504805.SAMN05421505_109200"/>
<protein>
    <submittedName>
        <fullName evidence="1">YbaB/EbfC DNA-binding family protein</fullName>
    </submittedName>
</protein>
<reference evidence="1 2" key="1">
    <citation type="submission" date="2016-10" db="EMBL/GenBank/DDBJ databases">
        <authorList>
            <person name="de Groot N.N."/>
        </authorList>
    </citation>
    <scope>NUCLEOTIDE SEQUENCE [LARGE SCALE GENOMIC DNA]</scope>
    <source>
        <strain evidence="1 2">CPCC 201354</strain>
    </source>
</reference>
<sequence length="145" mass="15967">MTAAHDIFGFDPDKMAGDTERFFASMAKLRKEAEELYGYAESADGLISVRYSEHAGVHDLRIAPRAMRMASADLTRVITDLVNSARQQYAARLDEHITGAMRGSILDDAAAVEKMAKQAERVFETTAHDATALADMLRGLTHPPR</sequence>
<name>A0A1G7YCK5_9ACTN</name>
<dbReference type="GO" id="GO:0003677">
    <property type="term" value="F:DNA binding"/>
    <property type="evidence" value="ECO:0007669"/>
    <property type="project" value="UniProtKB-KW"/>
</dbReference>
<dbReference type="EMBL" id="FNCN01000009">
    <property type="protein sequence ID" value="SDG94278.1"/>
    <property type="molecule type" value="Genomic_DNA"/>
</dbReference>
<evidence type="ECO:0000313" key="1">
    <source>
        <dbReference type="EMBL" id="SDG94278.1"/>
    </source>
</evidence>
<evidence type="ECO:0000313" key="2">
    <source>
        <dbReference type="Proteomes" id="UP000198923"/>
    </source>
</evidence>
<keyword evidence="2" id="KW-1185">Reference proteome</keyword>
<dbReference type="RefSeq" id="WP_093170505.1">
    <property type="nucleotide sequence ID" value="NZ_FNCN01000009.1"/>
</dbReference>
<dbReference type="Proteomes" id="UP000198923">
    <property type="component" value="Unassembled WGS sequence"/>
</dbReference>
<dbReference type="OrthoDB" id="3829223at2"/>
<dbReference type="InterPro" id="IPR004401">
    <property type="entry name" value="YbaB/EbfC"/>
</dbReference>
<dbReference type="Pfam" id="PF02575">
    <property type="entry name" value="YbaB_DNA_bd"/>
    <property type="match status" value="1"/>
</dbReference>
<dbReference type="SUPFAM" id="SSF82607">
    <property type="entry name" value="YbaB-like"/>
    <property type="match status" value="1"/>
</dbReference>
<dbReference type="Gene3D" id="3.30.1310.10">
    <property type="entry name" value="Nucleoid-associated protein YbaB-like domain"/>
    <property type="match status" value="1"/>
</dbReference>
<dbReference type="AlphaFoldDB" id="A0A1G7YCK5"/>
<organism evidence="1 2">
    <name type="scientific">Sinosporangium album</name>
    <dbReference type="NCBI Taxonomy" id="504805"/>
    <lineage>
        <taxon>Bacteria</taxon>
        <taxon>Bacillati</taxon>
        <taxon>Actinomycetota</taxon>
        <taxon>Actinomycetes</taxon>
        <taxon>Streptosporangiales</taxon>
        <taxon>Streptosporangiaceae</taxon>
        <taxon>Sinosporangium</taxon>
    </lineage>
</organism>
<accession>A0A1G7YCK5</accession>